<dbReference type="OrthoDB" id="9807263at2"/>
<comment type="caution">
    <text evidence="1">The sequence shown here is derived from an EMBL/GenBank/DDBJ whole genome shotgun (WGS) entry which is preliminary data.</text>
</comment>
<gene>
    <name evidence="1" type="ORF">Ldro_0822</name>
</gene>
<organism evidence="1 2">
    <name type="scientific">Legionella drozanskii LLAP-1</name>
    <dbReference type="NCBI Taxonomy" id="1212489"/>
    <lineage>
        <taxon>Bacteria</taxon>
        <taxon>Pseudomonadati</taxon>
        <taxon>Pseudomonadota</taxon>
        <taxon>Gammaproteobacteria</taxon>
        <taxon>Legionellales</taxon>
        <taxon>Legionellaceae</taxon>
        <taxon>Legionella</taxon>
    </lineage>
</organism>
<dbReference type="AlphaFoldDB" id="A0A0W0SY50"/>
<dbReference type="InterPro" id="IPR021513">
    <property type="entry name" value="Phage_RSL1_Orf186"/>
</dbReference>
<evidence type="ECO:0008006" key="3">
    <source>
        <dbReference type="Google" id="ProtNLM"/>
    </source>
</evidence>
<keyword evidence="2" id="KW-1185">Reference proteome</keyword>
<dbReference type="EMBL" id="LNXY01000018">
    <property type="protein sequence ID" value="KTC88228.1"/>
    <property type="molecule type" value="Genomic_DNA"/>
</dbReference>
<sequence length="96" mass="11158">MARNNQWSQKVTQHSDALDLEKGVFTWEDPKKIAISLINSAEKSTRRKGSIYQSAMSMLNFYINRAGKKLSEEQRNILNKAKEELKKQKSNSKYHL</sequence>
<accession>A0A0W0SY50</accession>
<dbReference type="STRING" id="1212489.Ldro_0822"/>
<reference evidence="1 2" key="1">
    <citation type="submission" date="2015-11" db="EMBL/GenBank/DDBJ databases">
        <title>Genomic analysis of 38 Legionella species identifies large and diverse effector repertoires.</title>
        <authorList>
            <person name="Burstein D."/>
            <person name="Amaro F."/>
            <person name="Zusman T."/>
            <person name="Lifshitz Z."/>
            <person name="Cohen O."/>
            <person name="Gilbert J.A."/>
            <person name="Pupko T."/>
            <person name="Shuman H.A."/>
            <person name="Segal G."/>
        </authorList>
    </citation>
    <scope>NUCLEOTIDE SEQUENCE [LARGE SCALE GENOMIC DNA]</scope>
    <source>
        <strain evidence="1 2">ATCC 700990</strain>
    </source>
</reference>
<dbReference type="Proteomes" id="UP000054736">
    <property type="component" value="Unassembled WGS sequence"/>
</dbReference>
<dbReference type="RefSeq" id="WP_058495155.1">
    <property type="nucleotide sequence ID" value="NZ_CAAAIU010000014.1"/>
</dbReference>
<evidence type="ECO:0000313" key="2">
    <source>
        <dbReference type="Proteomes" id="UP000054736"/>
    </source>
</evidence>
<proteinExistence type="predicted"/>
<evidence type="ECO:0000313" key="1">
    <source>
        <dbReference type="EMBL" id="KTC88228.1"/>
    </source>
</evidence>
<dbReference type="Pfam" id="PF11373">
    <property type="entry name" value="DUF3175"/>
    <property type="match status" value="1"/>
</dbReference>
<dbReference type="PATRIC" id="fig|1212489.4.peg.860"/>
<name>A0A0W0SY50_9GAMM</name>
<protein>
    <recommendedName>
        <fullName evidence="3">DUF3175 domain-containing protein</fullName>
    </recommendedName>
</protein>